<keyword evidence="4" id="KW-0762">Sugar transport</keyword>
<dbReference type="PROSITE" id="PS01035">
    <property type="entry name" value="PTS_EIIB_TYPE_1_CYS"/>
    <property type="match status" value="1"/>
</dbReference>
<dbReference type="PROSITE" id="PS51103">
    <property type="entry name" value="PTS_EIIC_TYPE_1"/>
    <property type="match status" value="1"/>
</dbReference>
<feature type="transmembrane region" description="Helical" evidence="12">
    <location>
        <begin position="432"/>
        <end position="453"/>
    </location>
</feature>
<dbReference type="eggNOG" id="COG1264">
    <property type="taxonomic scope" value="Bacteria"/>
</dbReference>
<sequence>MENREIAKQIVTYVGGQENIKSVAHCATRLRIVVYEKDKIQEEKVNELPKVKGSFFNSGQFQIILGTGTVNKVYDEFNQLHVSTASQADLKEQTEDEQPAWKKMIRTFGDVFVPIIPVLVATGLFMGLRGLLMQEQILAVFGMTPDYINSNFIMFTQILTDTAFAFLPALVAWSTFKVFGGSPVIGIVLGLMLVNPALPNAYAVAAGDAAPIMFGFIPVVGYQGTVLPAFIVGLLGAKLEKKVRQVVPETLDLLLTPFVTLLVMSALGLFAIGPVFHSLETVILNAAEIVLALPFGLAGIILGFFNQLIVVTGVHHIFNFLEVQLLANTGANPYNAIITCSVAAQGGAALAVGMKTKSKTLKTLSFSSAVSAFLGITEPAIFGVNLRYVKPFFMALVGGAAGGFIASILQLAGTGMSVTVIPGTLLYLNGQLFGYLLANGVAIAVAFALTYMFGFKDEAHAVS</sequence>
<dbReference type="Proteomes" id="UP000018126">
    <property type="component" value="Unassembled WGS sequence"/>
</dbReference>
<feature type="transmembrane region" description="Helical" evidence="12">
    <location>
        <begin position="111"/>
        <end position="132"/>
    </location>
</feature>
<evidence type="ECO:0000313" key="15">
    <source>
        <dbReference type="EMBL" id="EST89669.1"/>
    </source>
</evidence>
<feature type="transmembrane region" description="Helical" evidence="12">
    <location>
        <begin position="178"/>
        <end position="198"/>
    </location>
</feature>
<feature type="domain" description="PTS EIIC type-1" evidence="14">
    <location>
        <begin position="119"/>
        <end position="463"/>
    </location>
</feature>
<dbReference type="PANTHER" id="PTHR30175:SF7">
    <property type="entry name" value="NEGATIVE REGULATOR OF SACY ACTIVITY"/>
    <property type="match status" value="1"/>
</dbReference>
<proteinExistence type="predicted"/>
<comment type="caution">
    <text evidence="15">The sequence shown here is derived from an EMBL/GenBank/DDBJ whole genome shotgun (WGS) entry which is preliminary data.</text>
</comment>
<dbReference type="GO" id="GO:0008982">
    <property type="term" value="F:protein-N(PI)-phosphohistidine-sugar phosphotransferase activity"/>
    <property type="evidence" value="ECO:0007669"/>
    <property type="project" value="InterPro"/>
</dbReference>
<dbReference type="Pfam" id="PF02378">
    <property type="entry name" value="PTS_EIIC"/>
    <property type="match status" value="1"/>
</dbReference>
<dbReference type="InterPro" id="IPR018113">
    <property type="entry name" value="PTrfase_EIIB_Cys"/>
</dbReference>
<dbReference type="PATRIC" id="fig|1408226.3.peg.1397"/>
<dbReference type="GO" id="GO:0016301">
    <property type="term" value="F:kinase activity"/>
    <property type="evidence" value="ECO:0007669"/>
    <property type="project" value="UniProtKB-KW"/>
</dbReference>
<keyword evidence="7 12" id="KW-0812">Transmembrane</keyword>
<dbReference type="GO" id="GO:0009401">
    <property type="term" value="P:phosphoenolpyruvate-dependent sugar phosphotransferase system"/>
    <property type="evidence" value="ECO:0007669"/>
    <property type="project" value="UniProtKB-KW"/>
</dbReference>
<dbReference type="InterPro" id="IPR001996">
    <property type="entry name" value="PTS_IIB_1"/>
</dbReference>
<evidence type="ECO:0000256" key="2">
    <source>
        <dbReference type="ARBA" id="ARBA00022448"/>
    </source>
</evidence>
<feature type="transmembrane region" description="Helical" evidence="12">
    <location>
        <begin position="392"/>
        <end position="412"/>
    </location>
</feature>
<evidence type="ECO:0000256" key="12">
    <source>
        <dbReference type="SAM" id="Phobius"/>
    </source>
</evidence>
<dbReference type="PANTHER" id="PTHR30175">
    <property type="entry name" value="PHOSPHOTRANSFERASE SYSTEM TRANSPORT PROTEIN"/>
    <property type="match status" value="1"/>
</dbReference>
<dbReference type="InterPro" id="IPR036878">
    <property type="entry name" value="Glu_permease_IIB"/>
</dbReference>
<dbReference type="InterPro" id="IPR010973">
    <property type="entry name" value="PTS_IIBC_sucr"/>
</dbReference>
<keyword evidence="6" id="KW-0598">Phosphotransferase system</keyword>
<dbReference type="Gene3D" id="3.30.1360.60">
    <property type="entry name" value="Glucose permease domain IIB"/>
    <property type="match status" value="1"/>
</dbReference>
<dbReference type="EMBL" id="AYSH01000017">
    <property type="protein sequence ID" value="EST89669.1"/>
    <property type="molecule type" value="Genomic_DNA"/>
</dbReference>
<evidence type="ECO:0000256" key="4">
    <source>
        <dbReference type="ARBA" id="ARBA00022597"/>
    </source>
</evidence>
<dbReference type="AlphaFoldDB" id="V6Q3H7"/>
<feature type="transmembrane region" description="Helical" evidence="12">
    <location>
        <begin position="282"/>
        <end position="305"/>
    </location>
</feature>
<dbReference type="Pfam" id="PF00367">
    <property type="entry name" value="PTS_EIIB"/>
    <property type="match status" value="1"/>
</dbReference>
<dbReference type="GO" id="GO:0005886">
    <property type="term" value="C:plasma membrane"/>
    <property type="evidence" value="ECO:0007669"/>
    <property type="project" value="UniProtKB-SubCell"/>
</dbReference>
<organism evidence="15 16">
    <name type="scientific">Vagococcus lutrae LBD1</name>
    <dbReference type="NCBI Taxonomy" id="1408226"/>
    <lineage>
        <taxon>Bacteria</taxon>
        <taxon>Bacillati</taxon>
        <taxon>Bacillota</taxon>
        <taxon>Bacilli</taxon>
        <taxon>Lactobacillales</taxon>
        <taxon>Enterococcaceae</taxon>
        <taxon>Vagococcus</taxon>
    </lineage>
</organism>
<evidence type="ECO:0000256" key="5">
    <source>
        <dbReference type="ARBA" id="ARBA00022679"/>
    </source>
</evidence>
<keyword evidence="9 12" id="KW-1133">Transmembrane helix</keyword>
<dbReference type="PROSITE" id="PS51098">
    <property type="entry name" value="PTS_EIIB_TYPE_1"/>
    <property type="match status" value="1"/>
</dbReference>
<keyword evidence="8" id="KW-0418">Kinase</keyword>
<keyword evidence="16" id="KW-1185">Reference proteome</keyword>
<evidence type="ECO:0000256" key="8">
    <source>
        <dbReference type="ARBA" id="ARBA00022777"/>
    </source>
</evidence>
<feature type="transmembrane region" description="Helical" evidence="12">
    <location>
        <begin position="152"/>
        <end position="171"/>
    </location>
</feature>
<dbReference type="FunFam" id="3.30.1360.60:FF:000001">
    <property type="entry name" value="PTS system glucose-specific IIBC component PtsG"/>
    <property type="match status" value="1"/>
</dbReference>
<dbReference type="NCBIfam" id="TIGR01996">
    <property type="entry name" value="PTS-II-BC-sucr"/>
    <property type="match status" value="1"/>
</dbReference>
<name>V6Q3H7_9ENTE</name>
<gene>
    <name evidence="15" type="ORF">T233_01424</name>
</gene>
<keyword evidence="10 12" id="KW-0472">Membrane</keyword>
<feature type="domain" description="PTS EIIB type-1" evidence="13">
    <location>
        <begin position="4"/>
        <end position="87"/>
    </location>
</feature>
<dbReference type="CDD" id="cd00212">
    <property type="entry name" value="PTS_IIB_glc"/>
    <property type="match status" value="1"/>
</dbReference>
<evidence type="ECO:0000256" key="10">
    <source>
        <dbReference type="ARBA" id="ARBA00023136"/>
    </source>
</evidence>
<evidence type="ECO:0000256" key="11">
    <source>
        <dbReference type="PROSITE-ProRule" id="PRU00421"/>
    </source>
</evidence>
<accession>V6Q3H7</accession>
<dbReference type="InterPro" id="IPR013013">
    <property type="entry name" value="PTS_EIIC_1"/>
</dbReference>
<comment type="subcellular location">
    <subcellularLocation>
        <location evidence="1">Cell membrane</location>
        <topology evidence="1">Multi-pass membrane protein</topology>
    </subcellularLocation>
</comment>
<keyword evidence="5" id="KW-0808">Transferase</keyword>
<dbReference type="RefSeq" id="WP_023606751.1">
    <property type="nucleotide sequence ID" value="NZ_AYSH01000017.1"/>
</dbReference>
<reference evidence="15 16" key="1">
    <citation type="journal article" date="2013" name="Genome Announc.">
        <title>High-Quality Draft Genome Sequence of Vagococcus lutrae Strain LBD1, Isolated from the Largemouth Bass Micropterus salmoides.</title>
        <authorList>
            <person name="Lebreton F."/>
            <person name="Valentino M.D."/>
            <person name="Duncan L.B."/>
            <person name="Zeng Q."/>
            <person name="Manson McGuire A."/>
            <person name="Earl A.M."/>
            <person name="Gilmore M.S."/>
        </authorList>
    </citation>
    <scope>NUCLEOTIDE SEQUENCE [LARGE SCALE GENOMIC DNA]</scope>
    <source>
        <strain evidence="15 16">LBD1</strain>
    </source>
</reference>
<feature type="active site" description="Phosphocysteine intermediate; for EIIB activity" evidence="11">
    <location>
        <position position="26"/>
    </location>
</feature>
<evidence type="ECO:0000256" key="7">
    <source>
        <dbReference type="ARBA" id="ARBA00022692"/>
    </source>
</evidence>
<feature type="transmembrane region" description="Helical" evidence="12">
    <location>
        <begin position="364"/>
        <end position="386"/>
    </location>
</feature>
<dbReference type="GO" id="GO:0015771">
    <property type="term" value="P:trehalose transport"/>
    <property type="evidence" value="ECO:0007669"/>
    <property type="project" value="TreeGrafter"/>
</dbReference>
<dbReference type="SUPFAM" id="SSF55604">
    <property type="entry name" value="Glucose permease domain IIB"/>
    <property type="match status" value="1"/>
</dbReference>
<feature type="transmembrane region" description="Helical" evidence="12">
    <location>
        <begin position="253"/>
        <end position="276"/>
    </location>
</feature>
<evidence type="ECO:0000259" key="13">
    <source>
        <dbReference type="PROSITE" id="PS51098"/>
    </source>
</evidence>
<dbReference type="STRING" id="1408226.T233_01424"/>
<keyword evidence="3" id="KW-1003">Cell membrane</keyword>
<dbReference type="InterPro" id="IPR050558">
    <property type="entry name" value="PTS_Sugar-Specific_Components"/>
</dbReference>
<dbReference type="InterPro" id="IPR003352">
    <property type="entry name" value="PTS_EIIC"/>
</dbReference>
<keyword evidence="2" id="KW-0813">Transport</keyword>
<evidence type="ECO:0000259" key="14">
    <source>
        <dbReference type="PROSITE" id="PS51103"/>
    </source>
</evidence>
<evidence type="ECO:0000313" key="16">
    <source>
        <dbReference type="Proteomes" id="UP000018126"/>
    </source>
</evidence>
<evidence type="ECO:0000256" key="9">
    <source>
        <dbReference type="ARBA" id="ARBA00022989"/>
    </source>
</evidence>
<protein>
    <submittedName>
        <fullName evidence="15">PTS system, sucrose-specific IIBC component</fullName>
    </submittedName>
</protein>
<evidence type="ECO:0000256" key="1">
    <source>
        <dbReference type="ARBA" id="ARBA00004651"/>
    </source>
</evidence>
<dbReference type="GO" id="GO:0090589">
    <property type="term" value="F:protein-phosphocysteine-trehalose phosphotransferase system transporter activity"/>
    <property type="evidence" value="ECO:0007669"/>
    <property type="project" value="TreeGrafter"/>
</dbReference>
<feature type="transmembrane region" description="Helical" evidence="12">
    <location>
        <begin position="210"/>
        <end position="232"/>
    </location>
</feature>
<dbReference type="eggNOG" id="COG1263">
    <property type="taxonomic scope" value="Bacteria"/>
</dbReference>
<evidence type="ECO:0000256" key="6">
    <source>
        <dbReference type="ARBA" id="ARBA00022683"/>
    </source>
</evidence>
<evidence type="ECO:0000256" key="3">
    <source>
        <dbReference type="ARBA" id="ARBA00022475"/>
    </source>
</evidence>